<evidence type="ECO:0000256" key="1">
    <source>
        <dbReference type="ARBA" id="ARBA00022741"/>
    </source>
</evidence>
<reference evidence="5 6" key="1">
    <citation type="journal article" date="2021" name="BMC Genomics">
        <title>Datura genome reveals duplications of psychoactive alkaloid biosynthetic genes and high mutation rate following tissue culture.</title>
        <authorList>
            <person name="Rajewski A."/>
            <person name="Carter-House D."/>
            <person name="Stajich J."/>
            <person name="Litt A."/>
        </authorList>
    </citation>
    <scope>NUCLEOTIDE SEQUENCE [LARGE SCALE GENOMIC DNA]</scope>
    <source>
        <strain evidence="5">AR-01</strain>
    </source>
</reference>
<accession>A0ABS8SDV1</accession>
<sequence>METEDVDAMNSSAFEDEEIDLDPQPIIKKEIKARRSAGSDAASLPATAKSIIPTQKADPSVPIIPENVVSKKREPEVGVSGRGTEETGASPSQSKYNLRSPICCIMGYVDTGKTKLLDCIRGTYVQEGEAGGITQQIDTTYFPTENIRERTKELKADANMKVPGLLDINTPGHESFSSMCSRGSGLCCHVSNYPLDVIDTQHHTPGRRT</sequence>
<protein>
    <recommendedName>
        <fullName evidence="4">Tr-type G domain-containing protein</fullName>
    </recommendedName>
</protein>
<dbReference type="SUPFAM" id="SSF52540">
    <property type="entry name" value="P-loop containing nucleoside triphosphate hydrolases"/>
    <property type="match status" value="1"/>
</dbReference>
<feature type="region of interest" description="Disordered" evidence="3">
    <location>
        <begin position="1"/>
        <end position="95"/>
    </location>
</feature>
<organism evidence="5 6">
    <name type="scientific">Datura stramonium</name>
    <name type="common">Jimsonweed</name>
    <name type="synonym">Common thornapple</name>
    <dbReference type="NCBI Taxonomy" id="4076"/>
    <lineage>
        <taxon>Eukaryota</taxon>
        <taxon>Viridiplantae</taxon>
        <taxon>Streptophyta</taxon>
        <taxon>Embryophyta</taxon>
        <taxon>Tracheophyta</taxon>
        <taxon>Spermatophyta</taxon>
        <taxon>Magnoliopsida</taxon>
        <taxon>eudicotyledons</taxon>
        <taxon>Gunneridae</taxon>
        <taxon>Pentapetalae</taxon>
        <taxon>asterids</taxon>
        <taxon>lamiids</taxon>
        <taxon>Solanales</taxon>
        <taxon>Solanaceae</taxon>
        <taxon>Solanoideae</taxon>
        <taxon>Datureae</taxon>
        <taxon>Datura</taxon>
    </lineage>
</organism>
<keyword evidence="2" id="KW-0342">GTP-binding</keyword>
<name>A0ABS8SDV1_DATST</name>
<dbReference type="PANTHER" id="PTHR43381">
    <property type="entry name" value="TRANSLATION INITIATION FACTOR IF-2-RELATED"/>
    <property type="match status" value="1"/>
</dbReference>
<comment type="caution">
    <text evidence="5">The sequence shown here is derived from an EMBL/GenBank/DDBJ whole genome shotgun (WGS) entry which is preliminary data.</text>
</comment>
<proteinExistence type="predicted"/>
<dbReference type="InterPro" id="IPR000795">
    <property type="entry name" value="T_Tr_GTP-bd_dom"/>
</dbReference>
<evidence type="ECO:0000256" key="3">
    <source>
        <dbReference type="SAM" id="MobiDB-lite"/>
    </source>
</evidence>
<dbReference type="InterPro" id="IPR027417">
    <property type="entry name" value="P-loop_NTPase"/>
</dbReference>
<dbReference type="InterPro" id="IPR015760">
    <property type="entry name" value="TIF_IF2"/>
</dbReference>
<dbReference type="Proteomes" id="UP000823775">
    <property type="component" value="Unassembled WGS sequence"/>
</dbReference>
<evidence type="ECO:0000313" key="6">
    <source>
        <dbReference type="Proteomes" id="UP000823775"/>
    </source>
</evidence>
<keyword evidence="6" id="KW-1185">Reference proteome</keyword>
<dbReference type="Gene3D" id="3.40.50.300">
    <property type="entry name" value="P-loop containing nucleotide triphosphate hydrolases"/>
    <property type="match status" value="1"/>
</dbReference>
<dbReference type="EMBL" id="JACEIK010000436">
    <property type="protein sequence ID" value="MCD7457027.1"/>
    <property type="molecule type" value="Genomic_DNA"/>
</dbReference>
<evidence type="ECO:0000256" key="2">
    <source>
        <dbReference type="ARBA" id="ARBA00023134"/>
    </source>
</evidence>
<feature type="domain" description="Tr-type G" evidence="4">
    <location>
        <begin position="101"/>
        <end position="185"/>
    </location>
</feature>
<keyword evidence="1" id="KW-0547">Nucleotide-binding</keyword>
<evidence type="ECO:0000313" key="5">
    <source>
        <dbReference type="EMBL" id="MCD7457027.1"/>
    </source>
</evidence>
<dbReference type="Pfam" id="PF00009">
    <property type="entry name" value="GTP_EFTU"/>
    <property type="match status" value="1"/>
</dbReference>
<evidence type="ECO:0000259" key="4">
    <source>
        <dbReference type="Pfam" id="PF00009"/>
    </source>
</evidence>
<gene>
    <name evidence="5" type="ORF">HAX54_033922</name>
</gene>
<dbReference type="PANTHER" id="PTHR43381:SF4">
    <property type="entry name" value="EUKARYOTIC TRANSLATION INITIATION FACTOR 5B"/>
    <property type="match status" value="1"/>
</dbReference>